<dbReference type="GO" id="GO:0003700">
    <property type="term" value="F:DNA-binding transcription factor activity"/>
    <property type="evidence" value="ECO:0007669"/>
    <property type="project" value="InterPro"/>
</dbReference>
<gene>
    <name evidence="7" type="ORF">EDC22_11168</name>
</gene>
<evidence type="ECO:0000256" key="4">
    <source>
        <dbReference type="ARBA" id="ARBA00023125"/>
    </source>
</evidence>
<dbReference type="Gene3D" id="3.90.1150.10">
    <property type="entry name" value="Aspartate Aminotransferase, domain 1"/>
    <property type="match status" value="1"/>
</dbReference>
<evidence type="ECO:0000256" key="2">
    <source>
        <dbReference type="ARBA" id="ARBA00022898"/>
    </source>
</evidence>
<dbReference type="CDD" id="cd00609">
    <property type="entry name" value="AAT_like"/>
    <property type="match status" value="1"/>
</dbReference>
<dbReference type="PROSITE" id="PS50949">
    <property type="entry name" value="HTH_GNTR"/>
    <property type="match status" value="1"/>
</dbReference>
<dbReference type="Pfam" id="PF00392">
    <property type="entry name" value="GntR"/>
    <property type="match status" value="1"/>
</dbReference>
<dbReference type="Gene3D" id="3.40.640.10">
    <property type="entry name" value="Type I PLP-dependent aspartate aminotransferase-like (Major domain)"/>
    <property type="match status" value="1"/>
</dbReference>
<keyword evidence="3" id="KW-0805">Transcription regulation</keyword>
<dbReference type="InterPro" id="IPR000524">
    <property type="entry name" value="Tscrpt_reg_HTH_GntR"/>
</dbReference>
<evidence type="ECO:0000259" key="6">
    <source>
        <dbReference type="PROSITE" id="PS50949"/>
    </source>
</evidence>
<dbReference type="Gene3D" id="1.10.10.10">
    <property type="entry name" value="Winged helix-like DNA-binding domain superfamily/Winged helix DNA-binding domain"/>
    <property type="match status" value="1"/>
</dbReference>
<dbReference type="InterPro" id="IPR015422">
    <property type="entry name" value="PyrdxlP-dep_Trfase_small"/>
</dbReference>
<keyword evidence="5" id="KW-0804">Transcription</keyword>
<comment type="caution">
    <text evidence="7">The sequence shown here is derived from an EMBL/GenBank/DDBJ whole genome shotgun (WGS) entry which is preliminary data.</text>
</comment>
<dbReference type="SUPFAM" id="SSF53383">
    <property type="entry name" value="PLP-dependent transferases"/>
    <property type="match status" value="1"/>
</dbReference>
<dbReference type="PANTHER" id="PTHR46577:SF1">
    <property type="entry name" value="HTH-TYPE TRANSCRIPTIONAL REGULATORY PROTEIN GABR"/>
    <property type="match status" value="1"/>
</dbReference>
<dbReference type="RefSeq" id="WP_132807554.1">
    <property type="nucleotide sequence ID" value="NZ_SMAK01000011.1"/>
</dbReference>
<dbReference type="InterPro" id="IPR015424">
    <property type="entry name" value="PyrdxlP-dep_Trfase"/>
</dbReference>
<dbReference type="GO" id="GO:0003677">
    <property type="term" value="F:DNA binding"/>
    <property type="evidence" value="ECO:0007669"/>
    <property type="project" value="UniProtKB-KW"/>
</dbReference>
<evidence type="ECO:0000313" key="7">
    <source>
        <dbReference type="EMBL" id="TCT06485.1"/>
    </source>
</evidence>
<evidence type="ECO:0000313" key="8">
    <source>
        <dbReference type="Proteomes" id="UP000295678"/>
    </source>
</evidence>
<dbReference type="InterPro" id="IPR051446">
    <property type="entry name" value="HTH_trans_reg/aminotransferase"/>
</dbReference>
<keyword evidence="2" id="KW-0663">Pyridoxal phosphate</keyword>
<dbReference type="OrthoDB" id="9804020at2"/>
<evidence type="ECO:0000256" key="3">
    <source>
        <dbReference type="ARBA" id="ARBA00023015"/>
    </source>
</evidence>
<keyword evidence="4" id="KW-0238">DNA-binding</keyword>
<dbReference type="InterPro" id="IPR036390">
    <property type="entry name" value="WH_DNA-bd_sf"/>
</dbReference>
<dbReference type="Proteomes" id="UP000295678">
    <property type="component" value="Unassembled WGS sequence"/>
</dbReference>
<dbReference type="EMBL" id="SMAK01000011">
    <property type="protein sequence ID" value="TCT06485.1"/>
    <property type="molecule type" value="Genomic_DNA"/>
</dbReference>
<dbReference type="AlphaFoldDB" id="A0A4R3M5I2"/>
<organism evidence="7 8">
    <name type="scientific">Tepidamorphus gemmatus</name>
    <dbReference type="NCBI Taxonomy" id="747076"/>
    <lineage>
        <taxon>Bacteria</taxon>
        <taxon>Pseudomonadati</taxon>
        <taxon>Pseudomonadota</taxon>
        <taxon>Alphaproteobacteria</taxon>
        <taxon>Hyphomicrobiales</taxon>
        <taxon>Tepidamorphaceae</taxon>
        <taxon>Tepidamorphus</taxon>
    </lineage>
</organism>
<dbReference type="CDD" id="cd07377">
    <property type="entry name" value="WHTH_GntR"/>
    <property type="match status" value="1"/>
</dbReference>
<sequence>MTNWLPDITDGRGPIYLRLADRIEADIGAGLLQPGARLPPQRNLAFDLGVTIGTVGRAYSVLRERGLVSGEIGRGTFVRGKDVSPGDSATQTGTFEGSRPHFVTSDKLMLDSTAAPDVGQSLVFGRLAAEIARDHPAEIVGYTRRIPSNWLEAGQRWLATADWQPEAATIVPTLGVHAAILAIVAAIAGPGDRIVFEHLTYSHVARSVELIGRRSVAVETDAEGVDPADFDRLCAQMHPKAIFMMPCLHNPTLVTMPEARRREIVGIARRYNVWLIEDAIYAALLDEHPLSFAALAPERTFHVGGLSKAVAAGFRGGWVACPPNLASRVLTTYRMISGGKPFLLAELAARLVLSGEAAAIRARVCAEIEARAAMASEIFGGFDVASHPRAPFVWMKLPEPWLSATFKQAAANEGVLIDDEDEFKAVRTECSFHRVRIGFSSPPREALAGGFTKLRALLDSEVAAYDRFG</sequence>
<dbReference type="SUPFAM" id="SSF46785">
    <property type="entry name" value="Winged helix' DNA-binding domain"/>
    <property type="match status" value="1"/>
</dbReference>
<name>A0A4R3M5I2_9HYPH</name>
<dbReference type="GO" id="GO:0030170">
    <property type="term" value="F:pyridoxal phosphate binding"/>
    <property type="evidence" value="ECO:0007669"/>
    <property type="project" value="InterPro"/>
</dbReference>
<feature type="domain" description="HTH gntR-type" evidence="6">
    <location>
        <begin position="13"/>
        <end position="81"/>
    </location>
</feature>
<accession>A0A4R3M5I2</accession>
<reference evidence="7 8" key="1">
    <citation type="submission" date="2019-03" db="EMBL/GenBank/DDBJ databases">
        <title>Genomic Encyclopedia of Type Strains, Phase IV (KMG-IV): sequencing the most valuable type-strain genomes for metagenomic binning, comparative biology and taxonomic classification.</title>
        <authorList>
            <person name="Goeker M."/>
        </authorList>
    </citation>
    <scope>NUCLEOTIDE SEQUENCE [LARGE SCALE GENOMIC DNA]</scope>
    <source>
        <strain evidence="7 8">DSM 19345</strain>
    </source>
</reference>
<comment type="similarity">
    <text evidence="1">In the C-terminal section; belongs to the class-I pyridoxal-phosphate-dependent aminotransferase family.</text>
</comment>
<dbReference type="InterPro" id="IPR015421">
    <property type="entry name" value="PyrdxlP-dep_Trfase_major"/>
</dbReference>
<evidence type="ECO:0000256" key="5">
    <source>
        <dbReference type="ARBA" id="ARBA00023163"/>
    </source>
</evidence>
<dbReference type="Pfam" id="PF00155">
    <property type="entry name" value="Aminotran_1_2"/>
    <property type="match status" value="1"/>
</dbReference>
<proteinExistence type="inferred from homology"/>
<keyword evidence="8" id="KW-1185">Reference proteome</keyword>
<dbReference type="InterPro" id="IPR036388">
    <property type="entry name" value="WH-like_DNA-bd_sf"/>
</dbReference>
<dbReference type="PANTHER" id="PTHR46577">
    <property type="entry name" value="HTH-TYPE TRANSCRIPTIONAL REGULATORY PROTEIN GABR"/>
    <property type="match status" value="1"/>
</dbReference>
<evidence type="ECO:0000256" key="1">
    <source>
        <dbReference type="ARBA" id="ARBA00005384"/>
    </source>
</evidence>
<dbReference type="InterPro" id="IPR004839">
    <property type="entry name" value="Aminotransferase_I/II_large"/>
</dbReference>
<dbReference type="SMART" id="SM00345">
    <property type="entry name" value="HTH_GNTR"/>
    <property type="match status" value="1"/>
</dbReference>
<protein>
    <submittedName>
        <fullName evidence="7">GntR family transcriptional regulator</fullName>
    </submittedName>
</protein>